<dbReference type="InterPro" id="IPR043133">
    <property type="entry name" value="GTP-CH-I_C/QueF"/>
</dbReference>
<organism evidence="2 3">
    <name type="scientific">Madurella mycetomatis</name>
    <dbReference type="NCBI Taxonomy" id="100816"/>
    <lineage>
        <taxon>Eukaryota</taxon>
        <taxon>Fungi</taxon>
        <taxon>Dikarya</taxon>
        <taxon>Ascomycota</taxon>
        <taxon>Pezizomycotina</taxon>
        <taxon>Sordariomycetes</taxon>
        <taxon>Sordariomycetidae</taxon>
        <taxon>Sordariales</taxon>
        <taxon>Sordariales incertae sedis</taxon>
        <taxon>Madurella</taxon>
    </lineage>
</organism>
<reference evidence="2 3" key="1">
    <citation type="journal article" date="2016" name="Genome Announc.">
        <title>Genome Sequence of Madurella mycetomatis mm55, Isolated from a Human Mycetoma Case in Sudan.</title>
        <authorList>
            <person name="Smit S."/>
            <person name="Derks M.F."/>
            <person name="Bervoets S."/>
            <person name="Fahal A."/>
            <person name="van Leeuwen W."/>
            <person name="van Belkum A."/>
            <person name="van de Sande W.W."/>
        </authorList>
    </citation>
    <scope>NUCLEOTIDE SEQUENCE [LARGE SCALE GENOMIC DNA]</scope>
    <source>
        <strain evidence="3">mm55</strain>
    </source>
</reference>
<dbReference type="Gene3D" id="3.30.1130.10">
    <property type="match status" value="1"/>
</dbReference>
<evidence type="ECO:0000256" key="1">
    <source>
        <dbReference type="ARBA" id="ARBA00022909"/>
    </source>
</evidence>
<dbReference type="Proteomes" id="UP000078237">
    <property type="component" value="Unassembled WGS sequence"/>
</dbReference>
<gene>
    <name evidence="2" type="ORF">MMYC01_208285</name>
</gene>
<evidence type="ECO:0000313" key="3">
    <source>
        <dbReference type="Proteomes" id="UP000078237"/>
    </source>
</evidence>
<proteinExistence type="predicted"/>
<dbReference type="VEuPathDB" id="FungiDB:MMYC01_208285"/>
<dbReference type="EMBL" id="LCTW02000384">
    <property type="protein sequence ID" value="KXX74119.1"/>
    <property type="molecule type" value="Genomic_DNA"/>
</dbReference>
<protein>
    <submittedName>
        <fullName evidence="2">Uncharacterized protein</fullName>
    </submittedName>
</protein>
<sequence length="225" mass="23927">MADEIFFTLPRTSAIVGPDCWGDPAESQPVGGTLPQGYTQGDLQALQLELTRTLREGSFPSIADCARVMARQFLCSSPGSLAIGIATATISLPYGTLHGSGVQATTSLGGAGSGDVPASRVTLLLDKLRLLCHIGCEEDQRSEWQVVYARLRLCDVDEALDYHALISKIMSMAEETVAVTLESFVLDVVKFLKGCHGFGSFSFSVEKKNVLAAVDGAGVTANLQR</sequence>
<dbReference type="SUPFAM" id="SSF55620">
    <property type="entry name" value="Tetrahydrobiopterin biosynthesis enzymes-like"/>
    <property type="match status" value="1"/>
</dbReference>
<keyword evidence="1" id="KW-0289">Folate biosynthesis</keyword>
<dbReference type="GO" id="GO:0046656">
    <property type="term" value="P:folic acid biosynthetic process"/>
    <property type="evidence" value="ECO:0007669"/>
    <property type="project" value="UniProtKB-KW"/>
</dbReference>
<name>A0A175VSG4_9PEZI</name>
<keyword evidence="3" id="KW-1185">Reference proteome</keyword>
<evidence type="ECO:0000313" key="2">
    <source>
        <dbReference type="EMBL" id="KXX74119.1"/>
    </source>
</evidence>
<dbReference type="AlphaFoldDB" id="A0A175VSG4"/>
<comment type="caution">
    <text evidence="2">The sequence shown here is derived from an EMBL/GenBank/DDBJ whole genome shotgun (WGS) entry which is preliminary data.</text>
</comment>
<accession>A0A175VSG4</accession>